<protein>
    <submittedName>
        <fullName evidence="9">Emopamil-binding protein</fullName>
    </submittedName>
</protein>
<dbReference type="GO" id="GO:0005783">
    <property type="term" value="C:endoplasmic reticulum"/>
    <property type="evidence" value="ECO:0007669"/>
    <property type="project" value="TreeGrafter"/>
</dbReference>
<dbReference type="STRING" id="1328760.A0A165G2Z5"/>
<keyword evidence="5 6" id="KW-0472">Membrane</keyword>
<comment type="similarity">
    <text evidence="2">Belongs to the EBP family.</text>
</comment>
<feature type="domain" description="EXPERA" evidence="8">
    <location>
        <begin position="52"/>
        <end position="217"/>
    </location>
</feature>
<evidence type="ECO:0000256" key="7">
    <source>
        <dbReference type="SAM" id="Phobius"/>
    </source>
</evidence>
<keyword evidence="10" id="KW-1185">Reference proteome</keyword>
<dbReference type="GO" id="GO:0047750">
    <property type="term" value="F:cholestenol delta-isomerase activity"/>
    <property type="evidence" value="ECO:0007669"/>
    <property type="project" value="InterPro"/>
</dbReference>
<feature type="transmembrane region" description="Helical" evidence="7">
    <location>
        <begin position="61"/>
        <end position="82"/>
    </location>
</feature>
<keyword evidence="4 6" id="KW-1133">Transmembrane helix</keyword>
<dbReference type="RefSeq" id="XP_018187235.1">
    <property type="nucleotide sequence ID" value="XM_018332839.1"/>
</dbReference>
<dbReference type="OrthoDB" id="5415655at2759"/>
<dbReference type="Proteomes" id="UP000076632">
    <property type="component" value="Unassembled WGS sequence"/>
</dbReference>
<evidence type="ECO:0000256" key="4">
    <source>
        <dbReference type="ARBA" id="ARBA00022989"/>
    </source>
</evidence>
<gene>
    <name evidence="9" type="ORF">L228DRAFT_248403</name>
</gene>
<evidence type="ECO:0000256" key="2">
    <source>
        <dbReference type="ARBA" id="ARBA00008337"/>
    </source>
</evidence>
<comment type="subcellular location">
    <subcellularLocation>
        <location evidence="1">Membrane</location>
        <topology evidence="1">Multi-pass membrane protein</topology>
    </subcellularLocation>
</comment>
<dbReference type="GeneID" id="28897976"/>
<sequence length="244" mass="27298">MSSSSFSSASPAETPLVIDQTTILSLLSTVFLLGAAYALSRRVQPAATTTTTQRVLFIWHMFDALIHFLFEGSFLYNCFFVWSSTAGPSTTNFLSQPLRRYGANYGTSATAQLWQEYAKADARWGEADLCVVSLEILTVFGGGPLAAWICDMVRRGDDRVWFWATVLATAELYGGFMTFAPEWLSGSLSLNTSNFMYKWVYLFFFNTLWVWIPLWVLYEAYRNIQGAFTSSASAKSNGPVKKSN</sequence>
<evidence type="ECO:0000256" key="5">
    <source>
        <dbReference type="ARBA" id="ARBA00023136"/>
    </source>
</evidence>
<dbReference type="GO" id="GO:0016125">
    <property type="term" value="P:sterol metabolic process"/>
    <property type="evidence" value="ECO:0007669"/>
    <property type="project" value="InterPro"/>
</dbReference>
<accession>A0A165G2Z5</accession>
<dbReference type="AlphaFoldDB" id="A0A165G2Z5"/>
<dbReference type="Pfam" id="PF05241">
    <property type="entry name" value="EBP"/>
    <property type="match status" value="1"/>
</dbReference>
<dbReference type="PANTHER" id="PTHR14207:SF1">
    <property type="entry name" value="EMOPAMIL-BINDING PROTEIN-LIKE"/>
    <property type="match status" value="1"/>
</dbReference>
<dbReference type="InterPro" id="IPR033118">
    <property type="entry name" value="EXPERA"/>
</dbReference>
<dbReference type="InterPro" id="IPR007905">
    <property type="entry name" value="EBP"/>
</dbReference>
<dbReference type="PROSITE" id="PS51751">
    <property type="entry name" value="EXPERA"/>
    <property type="match status" value="1"/>
</dbReference>
<feature type="transmembrane region" description="Helical" evidence="7">
    <location>
        <begin position="199"/>
        <end position="218"/>
    </location>
</feature>
<organism evidence="9 10">
    <name type="scientific">Xylona heveae (strain CBS 132557 / TC161)</name>
    <dbReference type="NCBI Taxonomy" id="1328760"/>
    <lineage>
        <taxon>Eukaryota</taxon>
        <taxon>Fungi</taxon>
        <taxon>Dikarya</taxon>
        <taxon>Ascomycota</taxon>
        <taxon>Pezizomycotina</taxon>
        <taxon>Xylonomycetes</taxon>
        <taxon>Xylonales</taxon>
        <taxon>Xylonaceae</taxon>
        <taxon>Xylona</taxon>
    </lineage>
</organism>
<dbReference type="PANTHER" id="PTHR14207">
    <property type="entry name" value="STEROL ISOMERASE"/>
    <property type="match status" value="1"/>
</dbReference>
<feature type="transmembrane region" description="Helical" evidence="7">
    <location>
        <begin position="161"/>
        <end position="179"/>
    </location>
</feature>
<proteinExistence type="inferred from homology"/>
<dbReference type="OMA" id="VYLWLYL"/>
<evidence type="ECO:0000259" key="8">
    <source>
        <dbReference type="PROSITE" id="PS51751"/>
    </source>
</evidence>
<keyword evidence="3 6" id="KW-0812">Transmembrane</keyword>
<evidence type="ECO:0000313" key="10">
    <source>
        <dbReference type="Proteomes" id="UP000076632"/>
    </source>
</evidence>
<evidence type="ECO:0000313" key="9">
    <source>
        <dbReference type="EMBL" id="KZF21680.1"/>
    </source>
</evidence>
<name>A0A165G2Z5_XYLHT</name>
<reference evidence="9 10" key="1">
    <citation type="journal article" date="2016" name="Fungal Biol.">
        <title>The genome of Xylona heveae provides a window into fungal endophytism.</title>
        <authorList>
            <person name="Gazis R."/>
            <person name="Kuo A."/>
            <person name="Riley R."/>
            <person name="LaButti K."/>
            <person name="Lipzen A."/>
            <person name="Lin J."/>
            <person name="Amirebrahimi M."/>
            <person name="Hesse C.N."/>
            <person name="Spatafora J.W."/>
            <person name="Henrissat B."/>
            <person name="Hainaut M."/>
            <person name="Grigoriev I.V."/>
            <person name="Hibbett D.S."/>
        </authorList>
    </citation>
    <scope>NUCLEOTIDE SEQUENCE [LARGE SCALE GENOMIC DNA]</scope>
    <source>
        <strain evidence="9 10">TC161</strain>
    </source>
</reference>
<dbReference type="GO" id="GO:0016020">
    <property type="term" value="C:membrane"/>
    <property type="evidence" value="ECO:0007669"/>
    <property type="project" value="UniProtKB-SubCell"/>
</dbReference>
<dbReference type="EMBL" id="KV407460">
    <property type="protein sequence ID" value="KZF21680.1"/>
    <property type="molecule type" value="Genomic_DNA"/>
</dbReference>
<dbReference type="InParanoid" id="A0A165G2Z5"/>
<feature type="transmembrane region" description="Helical" evidence="7">
    <location>
        <begin position="20"/>
        <end position="40"/>
    </location>
</feature>
<evidence type="ECO:0000256" key="3">
    <source>
        <dbReference type="ARBA" id="ARBA00022692"/>
    </source>
</evidence>
<evidence type="ECO:0000256" key="6">
    <source>
        <dbReference type="PROSITE-ProRule" id="PRU01087"/>
    </source>
</evidence>
<evidence type="ECO:0000256" key="1">
    <source>
        <dbReference type="ARBA" id="ARBA00004141"/>
    </source>
</evidence>
<feature type="transmembrane region" description="Helical" evidence="7">
    <location>
        <begin position="131"/>
        <end position="149"/>
    </location>
</feature>